<evidence type="ECO:0000259" key="4">
    <source>
        <dbReference type="PROSITE" id="PS50949"/>
    </source>
</evidence>
<gene>
    <name evidence="5" type="ORF">CU635_21125</name>
</gene>
<proteinExistence type="predicted"/>
<sequence length="217" mass="25090">LLSANSGPKLRTAGSFCPQYSKIKEKIMRGDFIEENFTSQNQLVEELNMSRTPIVAALQRLQQDGFLKVVSNQGIVIQELSIKEINNIFEMRLAIELFSLQKIVGHLTADDFKNLDEIIEDQKKCCEDNDYFNFAHLDGDFHLYLLQVEGNGLFIQTMSNIKDKLFFNSTNFLRKQQSMMNFIREHERILKALKEENTDLAVKELEEHLQKGKLQLG</sequence>
<reference evidence="5 6" key="1">
    <citation type="submission" date="2017-11" db="EMBL/GenBank/DDBJ databases">
        <title>Comparitive Functional Genomics of Dry Heat Resistant strains isolated from the Viking Spacecraft.</title>
        <authorList>
            <person name="Seuylemezian A."/>
            <person name="Cooper K."/>
            <person name="Vaishampayan P."/>
        </authorList>
    </citation>
    <scope>NUCLEOTIDE SEQUENCE [LARGE SCALE GENOMIC DNA]</scope>
    <source>
        <strain evidence="5 6">M4.6</strain>
    </source>
</reference>
<evidence type="ECO:0000256" key="3">
    <source>
        <dbReference type="ARBA" id="ARBA00023163"/>
    </source>
</evidence>
<dbReference type="InterPro" id="IPR011711">
    <property type="entry name" value="GntR_C"/>
</dbReference>
<evidence type="ECO:0000313" key="5">
    <source>
        <dbReference type="EMBL" id="PLR79785.1"/>
    </source>
</evidence>
<dbReference type="EMBL" id="PGVA01000073">
    <property type="protein sequence ID" value="PLR79785.1"/>
    <property type="molecule type" value="Genomic_DNA"/>
</dbReference>
<dbReference type="Gene3D" id="1.10.10.10">
    <property type="entry name" value="Winged helix-like DNA-binding domain superfamily/Winged helix DNA-binding domain"/>
    <property type="match status" value="1"/>
</dbReference>
<dbReference type="OrthoDB" id="368257at2"/>
<evidence type="ECO:0000313" key="6">
    <source>
        <dbReference type="Proteomes" id="UP000234951"/>
    </source>
</evidence>
<evidence type="ECO:0000256" key="1">
    <source>
        <dbReference type="ARBA" id="ARBA00023015"/>
    </source>
</evidence>
<dbReference type="Proteomes" id="UP000234951">
    <property type="component" value="Unassembled WGS sequence"/>
</dbReference>
<comment type="caution">
    <text evidence="5">The sequence shown here is derived from an EMBL/GenBank/DDBJ whole genome shotgun (WGS) entry which is preliminary data.</text>
</comment>
<dbReference type="InterPro" id="IPR008920">
    <property type="entry name" value="TF_FadR/GntR_C"/>
</dbReference>
<dbReference type="GO" id="GO:0003700">
    <property type="term" value="F:DNA-binding transcription factor activity"/>
    <property type="evidence" value="ECO:0007669"/>
    <property type="project" value="InterPro"/>
</dbReference>
<dbReference type="SMART" id="SM00895">
    <property type="entry name" value="FCD"/>
    <property type="match status" value="1"/>
</dbReference>
<name>A0A2N5GGC8_9BACI</name>
<accession>A0A2N5GGC8</accession>
<dbReference type="PROSITE" id="PS50949">
    <property type="entry name" value="HTH_GNTR"/>
    <property type="match status" value="1"/>
</dbReference>
<dbReference type="InterPro" id="IPR036388">
    <property type="entry name" value="WH-like_DNA-bd_sf"/>
</dbReference>
<dbReference type="Pfam" id="PF07729">
    <property type="entry name" value="FCD"/>
    <property type="match status" value="1"/>
</dbReference>
<dbReference type="InterPro" id="IPR036390">
    <property type="entry name" value="WH_DNA-bd_sf"/>
</dbReference>
<dbReference type="InterPro" id="IPR000524">
    <property type="entry name" value="Tscrpt_reg_HTH_GntR"/>
</dbReference>
<dbReference type="PANTHER" id="PTHR43537:SF24">
    <property type="entry name" value="GLUCONATE OPERON TRANSCRIPTIONAL REPRESSOR"/>
    <property type="match status" value="1"/>
</dbReference>
<dbReference type="PANTHER" id="PTHR43537">
    <property type="entry name" value="TRANSCRIPTIONAL REGULATOR, GNTR FAMILY"/>
    <property type="match status" value="1"/>
</dbReference>
<feature type="non-terminal residue" evidence="5">
    <location>
        <position position="1"/>
    </location>
</feature>
<organism evidence="5 6">
    <name type="scientific">Bacillus canaveralius</name>
    <dbReference type="NCBI Taxonomy" id="1403243"/>
    <lineage>
        <taxon>Bacteria</taxon>
        <taxon>Bacillati</taxon>
        <taxon>Bacillota</taxon>
        <taxon>Bacilli</taxon>
        <taxon>Bacillales</taxon>
        <taxon>Bacillaceae</taxon>
        <taxon>Bacillus</taxon>
    </lineage>
</organism>
<protein>
    <recommendedName>
        <fullName evidence="4">HTH gntR-type domain-containing protein</fullName>
    </recommendedName>
</protein>
<keyword evidence="2" id="KW-0238">DNA-binding</keyword>
<dbReference type="Pfam" id="PF00392">
    <property type="entry name" value="GntR"/>
    <property type="match status" value="1"/>
</dbReference>
<dbReference type="AlphaFoldDB" id="A0A2N5GGC8"/>
<dbReference type="GO" id="GO:0003677">
    <property type="term" value="F:DNA binding"/>
    <property type="evidence" value="ECO:0007669"/>
    <property type="project" value="UniProtKB-KW"/>
</dbReference>
<feature type="domain" description="HTH gntR-type" evidence="4">
    <location>
        <begin position="13"/>
        <end position="80"/>
    </location>
</feature>
<keyword evidence="3" id="KW-0804">Transcription</keyword>
<dbReference type="SUPFAM" id="SSF48008">
    <property type="entry name" value="GntR ligand-binding domain-like"/>
    <property type="match status" value="1"/>
</dbReference>
<evidence type="ECO:0000256" key="2">
    <source>
        <dbReference type="ARBA" id="ARBA00023125"/>
    </source>
</evidence>
<dbReference type="Gene3D" id="1.20.120.530">
    <property type="entry name" value="GntR ligand-binding domain-like"/>
    <property type="match status" value="1"/>
</dbReference>
<keyword evidence="1" id="KW-0805">Transcription regulation</keyword>
<dbReference type="RefSeq" id="WP_101579349.1">
    <property type="nucleotide sequence ID" value="NZ_PGVA01000073.1"/>
</dbReference>
<dbReference type="SUPFAM" id="SSF46785">
    <property type="entry name" value="Winged helix' DNA-binding domain"/>
    <property type="match status" value="1"/>
</dbReference>